<comment type="cofactor">
    <cofactor evidence="1">
        <name>FMN</name>
        <dbReference type="ChEBI" id="CHEBI:58210"/>
    </cofactor>
</comment>
<dbReference type="AlphaFoldDB" id="A0A6G1GC98"/>
<dbReference type="InterPro" id="IPR002563">
    <property type="entry name" value="Flavin_Rdtase-like_dom"/>
</dbReference>
<evidence type="ECO:0000256" key="3">
    <source>
        <dbReference type="ARBA" id="ARBA00022643"/>
    </source>
</evidence>
<dbReference type="EMBL" id="ML975151">
    <property type="protein sequence ID" value="KAF1815654.1"/>
    <property type="molecule type" value="Genomic_DNA"/>
</dbReference>
<accession>A0A6G1GC98</accession>
<name>A0A6G1GC98_9PEZI</name>
<keyword evidence="7" id="KW-1185">Reference proteome</keyword>
<reference evidence="8" key="2">
    <citation type="submission" date="2020-04" db="EMBL/GenBank/DDBJ databases">
        <authorList>
            <consortium name="NCBI Genome Project"/>
        </authorList>
    </citation>
    <scope>NUCLEOTIDE SEQUENCE</scope>
    <source>
        <strain evidence="8">CBS 781.70</strain>
    </source>
</reference>
<evidence type="ECO:0000313" key="7">
    <source>
        <dbReference type="Proteomes" id="UP000504638"/>
    </source>
</evidence>
<dbReference type="InterPro" id="IPR012349">
    <property type="entry name" value="Split_barrel_FMN-bd"/>
</dbReference>
<evidence type="ECO:0000313" key="8">
    <source>
        <dbReference type="RefSeq" id="XP_033537285.1"/>
    </source>
</evidence>
<dbReference type="Proteomes" id="UP000504638">
    <property type="component" value="Unplaced"/>
</dbReference>
<dbReference type="Gene3D" id="2.30.110.10">
    <property type="entry name" value="Electron Transport, Fmn-binding Protein, Chain A"/>
    <property type="match status" value="1"/>
</dbReference>
<dbReference type="GO" id="GO:0010181">
    <property type="term" value="F:FMN binding"/>
    <property type="evidence" value="ECO:0007669"/>
    <property type="project" value="InterPro"/>
</dbReference>
<protein>
    <recommendedName>
        <fullName evidence="5">Flavin reductase like domain-containing protein</fullName>
    </recommendedName>
</protein>
<comment type="similarity">
    <text evidence="4">Belongs to the flavoredoxin family.</text>
</comment>
<evidence type="ECO:0000259" key="5">
    <source>
        <dbReference type="SMART" id="SM00903"/>
    </source>
</evidence>
<dbReference type="SMART" id="SM00903">
    <property type="entry name" value="Flavin_Reduct"/>
    <property type="match status" value="1"/>
</dbReference>
<keyword evidence="2" id="KW-0285">Flavoprotein</keyword>
<reference evidence="8" key="3">
    <citation type="submission" date="2025-04" db="UniProtKB">
        <authorList>
            <consortium name="RefSeq"/>
        </authorList>
    </citation>
    <scope>IDENTIFICATION</scope>
    <source>
        <strain evidence="8">CBS 781.70</strain>
    </source>
</reference>
<proteinExistence type="inferred from homology"/>
<dbReference type="GeneID" id="54417530"/>
<evidence type="ECO:0000256" key="1">
    <source>
        <dbReference type="ARBA" id="ARBA00001917"/>
    </source>
</evidence>
<sequence length="302" mass="33755">MAFSQITNLHVEAFDKEALVQRNPHAEFPAVEASRPDYDPSKFWEYSKTPKPNWKPGSGSICDAWKSHTLIAIDPDSPNRTQNQNYKLMISSTVPRPIALVSTVSREGVHNLAPFSYFNTVSVDPPLYSVSFVGTEANDSLTNVLDSGECCISIVSDWFLEAANMTSVNTPPHVSEWPLSGLHPVHSHMVKPPHVGESAFSIECHVHSTIPIYSQREVHDDGRKVRTATMVLFRAVMYHVRDDAINDRMETVDIGVLRPVWRGGGITYGSCFGGWETERPKAFRHLVEQEDVKAVLNQLQVS</sequence>
<organism evidence="6">
    <name type="scientific">Eremomyces bilateralis CBS 781.70</name>
    <dbReference type="NCBI Taxonomy" id="1392243"/>
    <lineage>
        <taxon>Eukaryota</taxon>
        <taxon>Fungi</taxon>
        <taxon>Dikarya</taxon>
        <taxon>Ascomycota</taxon>
        <taxon>Pezizomycotina</taxon>
        <taxon>Dothideomycetes</taxon>
        <taxon>Dothideomycetes incertae sedis</taxon>
        <taxon>Eremomycetales</taxon>
        <taxon>Eremomycetaceae</taxon>
        <taxon>Eremomyces</taxon>
    </lineage>
</organism>
<evidence type="ECO:0000313" key="6">
    <source>
        <dbReference type="EMBL" id="KAF1815654.1"/>
    </source>
</evidence>
<dbReference type="RefSeq" id="XP_033537285.1">
    <property type="nucleotide sequence ID" value="XM_033676960.1"/>
</dbReference>
<dbReference type="Pfam" id="PF01613">
    <property type="entry name" value="Flavin_Reduct"/>
    <property type="match status" value="1"/>
</dbReference>
<evidence type="ECO:0000256" key="2">
    <source>
        <dbReference type="ARBA" id="ARBA00022630"/>
    </source>
</evidence>
<gene>
    <name evidence="6 8" type="ORF">P152DRAFT_410680</name>
</gene>
<dbReference type="OrthoDB" id="10250990at2759"/>
<dbReference type="PANTHER" id="PTHR33798:SF5">
    <property type="entry name" value="FLAVIN REDUCTASE LIKE DOMAIN-CONTAINING PROTEIN"/>
    <property type="match status" value="1"/>
</dbReference>
<dbReference type="PANTHER" id="PTHR33798">
    <property type="entry name" value="FLAVOPROTEIN OXYGENASE"/>
    <property type="match status" value="1"/>
</dbReference>
<feature type="domain" description="Flavin reductase like" evidence="5">
    <location>
        <begin position="91"/>
        <end position="248"/>
    </location>
</feature>
<dbReference type="SUPFAM" id="SSF50475">
    <property type="entry name" value="FMN-binding split barrel"/>
    <property type="match status" value="1"/>
</dbReference>
<evidence type="ECO:0000256" key="4">
    <source>
        <dbReference type="ARBA" id="ARBA00038054"/>
    </source>
</evidence>
<reference evidence="6 8" key="1">
    <citation type="submission" date="2020-01" db="EMBL/GenBank/DDBJ databases">
        <authorList>
            <consortium name="DOE Joint Genome Institute"/>
            <person name="Haridas S."/>
            <person name="Albert R."/>
            <person name="Binder M."/>
            <person name="Bloem J."/>
            <person name="Labutti K."/>
            <person name="Salamov A."/>
            <person name="Andreopoulos B."/>
            <person name="Baker S.E."/>
            <person name="Barry K."/>
            <person name="Bills G."/>
            <person name="Bluhm B.H."/>
            <person name="Cannon C."/>
            <person name="Castanera R."/>
            <person name="Culley D.E."/>
            <person name="Daum C."/>
            <person name="Ezra D."/>
            <person name="Gonzalez J.B."/>
            <person name="Henrissat B."/>
            <person name="Kuo A."/>
            <person name="Liang C."/>
            <person name="Lipzen A."/>
            <person name="Lutzoni F."/>
            <person name="Magnuson J."/>
            <person name="Mondo S."/>
            <person name="Nolan M."/>
            <person name="Ohm R."/>
            <person name="Pangilinan J."/>
            <person name="Park H.-J."/>
            <person name="Ramirez L."/>
            <person name="Alfaro M."/>
            <person name="Sun H."/>
            <person name="Tritt A."/>
            <person name="Yoshinaga Y."/>
            <person name="Zwiers L.-H."/>
            <person name="Turgeon B.G."/>
            <person name="Goodwin S.B."/>
            <person name="Spatafora J.W."/>
            <person name="Crous P.W."/>
            <person name="Grigoriev I.V."/>
        </authorList>
    </citation>
    <scope>NUCLEOTIDE SEQUENCE</scope>
    <source>
        <strain evidence="6 8">CBS 781.70</strain>
    </source>
</reference>
<keyword evidence="3" id="KW-0288">FMN</keyword>